<dbReference type="Proteomes" id="UP000003773">
    <property type="component" value="Unassembled WGS sequence"/>
</dbReference>
<comment type="caution">
    <text evidence="1">The sequence shown here is derived from an EMBL/GenBank/DDBJ whole genome shotgun (WGS) entry which is preliminary data.</text>
</comment>
<dbReference type="EMBL" id="AAXD02000018">
    <property type="protein sequence ID" value="EDN83400.1"/>
    <property type="molecule type" value="Genomic_DNA"/>
</dbReference>
<dbReference type="AlphaFoldDB" id="A7A3B7"/>
<name>A7A3B7_BIFAD</name>
<organism evidence="1 2">
    <name type="scientific">Bifidobacterium adolescentis L2-32</name>
    <dbReference type="NCBI Taxonomy" id="411481"/>
    <lineage>
        <taxon>Bacteria</taxon>
        <taxon>Bacillati</taxon>
        <taxon>Actinomycetota</taxon>
        <taxon>Actinomycetes</taxon>
        <taxon>Bifidobacteriales</taxon>
        <taxon>Bifidobacteriaceae</taxon>
        <taxon>Bifidobacterium</taxon>
    </lineage>
</organism>
<reference evidence="1 2" key="2">
    <citation type="submission" date="2007-05" db="EMBL/GenBank/DDBJ databases">
        <title>Draft genome sequence of Bifidobacterium adolescentis (L2-32).</title>
        <authorList>
            <person name="Sudarsanam P."/>
            <person name="Ley R."/>
            <person name="Guruge J."/>
            <person name="Turnbaugh P.J."/>
            <person name="Mahowald M."/>
            <person name="Liep D."/>
            <person name="Gordon J."/>
        </authorList>
    </citation>
    <scope>NUCLEOTIDE SEQUENCE [LARGE SCALE GENOMIC DNA]</scope>
    <source>
        <strain evidence="1 2">L2-32</strain>
    </source>
</reference>
<evidence type="ECO:0000313" key="1">
    <source>
        <dbReference type="EMBL" id="EDN83400.1"/>
    </source>
</evidence>
<reference evidence="1 2" key="1">
    <citation type="submission" date="2007-04" db="EMBL/GenBank/DDBJ databases">
        <authorList>
            <person name="Fulton L."/>
            <person name="Clifton S."/>
            <person name="Fulton B."/>
            <person name="Xu J."/>
            <person name="Minx P."/>
            <person name="Pepin K.H."/>
            <person name="Johnson M."/>
            <person name="Thiruvilangam P."/>
            <person name="Bhonagiri V."/>
            <person name="Nash W.E."/>
            <person name="Mardis E.R."/>
            <person name="Wilson R.K."/>
        </authorList>
    </citation>
    <scope>NUCLEOTIDE SEQUENCE [LARGE SCALE GENOMIC DNA]</scope>
    <source>
        <strain evidence="1 2">L2-32</strain>
    </source>
</reference>
<dbReference type="HOGENOM" id="CLU_3340715_0_0_11"/>
<accession>A7A3B7</accession>
<evidence type="ECO:0000313" key="2">
    <source>
        <dbReference type="Proteomes" id="UP000003773"/>
    </source>
</evidence>
<sequence>MPAASVHRRNFILRLPGDYAFRISVPPVSLEFRHFSA</sequence>
<gene>
    <name evidence="1" type="ORF">BIFADO_00307</name>
</gene>
<proteinExistence type="predicted"/>
<protein>
    <submittedName>
        <fullName evidence="1">Uncharacterized protein</fullName>
    </submittedName>
</protein>